<evidence type="ECO:0000256" key="2">
    <source>
        <dbReference type="ARBA" id="ARBA00009637"/>
    </source>
</evidence>
<dbReference type="PANTHER" id="PTHR39289">
    <property type="match status" value="1"/>
</dbReference>
<dbReference type="Pfam" id="PF06339">
    <property type="entry name" value="Ectoine_synth"/>
    <property type="match status" value="1"/>
</dbReference>
<protein>
    <recommendedName>
        <fullName evidence="4">L-ectoine synthase</fullName>
        <ecNumber evidence="3">4.2.1.108</ecNumber>
    </recommendedName>
    <alternativeName>
        <fullName evidence="6">N-acetyldiaminobutyrate dehydratase</fullName>
    </alternativeName>
</protein>
<keyword evidence="9" id="KW-1185">Reference proteome</keyword>
<dbReference type="AlphaFoldDB" id="A0A101QXP5"/>
<comment type="similarity">
    <text evidence="2">Belongs to the ectoine synthase family.</text>
</comment>
<evidence type="ECO:0000256" key="1">
    <source>
        <dbReference type="ARBA" id="ARBA00005181"/>
    </source>
</evidence>
<evidence type="ECO:0000256" key="5">
    <source>
        <dbReference type="ARBA" id="ARBA00023239"/>
    </source>
</evidence>
<dbReference type="GO" id="GO:0033990">
    <property type="term" value="F:ectoine synthase activity"/>
    <property type="evidence" value="ECO:0007669"/>
    <property type="project" value="UniProtKB-EC"/>
</dbReference>
<dbReference type="InterPro" id="IPR011051">
    <property type="entry name" value="RmlC_Cupin_sf"/>
</dbReference>
<dbReference type="Gene3D" id="2.60.120.10">
    <property type="entry name" value="Jelly Rolls"/>
    <property type="match status" value="1"/>
</dbReference>
<evidence type="ECO:0000313" key="9">
    <source>
        <dbReference type="Proteomes" id="UP000053271"/>
    </source>
</evidence>
<dbReference type="InterPro" id="IPR010462">
    <property type="entry name" value="Ectoine_synth"/>
</dbReference>
<comment type="caution">
    <text evidence="8">The sequence shown here is derived from an EMBL/GenBank/DDBJ whole genome shotgun (WGS) entry which is preliminary data.</text>
</comment>
<evidence type="ECO:0000256" key="7">
    <source>
        <dbReference type="ARBA" id="ARBA00048714"/>
    </source>
</evidence>
<dbReference type="SUPFAM" id="SSF51182">
    <property type="entry name" value="RmlC-like cupins"/>
    <property type="match status" value="1"/>
</dbReference>
<proteinExistence type="inferred from homology"/>
<sequence length="124" mass="13602">MIVRSLSDVVPVEWGNGTSHRLLTEADGMGFTVCETLVRKGTTSSLQYRRHLEACYCTGGSGEVVTADGTRFKITEGTIYALDQNDAHHLVASDYEDLRLVSVFSPALRGDEKHTLTADGFSQY</sequence>
<comment type="pathway">
    <text evidence="1">Amine and polyamine biosynthesis; ectoine biosynthesis; L-ectoine from L-aspartate 4-semialdehyde: step 3/3.</text>
</comment>
<keyword evidence="5" id="KW-0456">Lyase</keyword>
<dbReference type="STRING" id="68231.AQJ30_14110"/>
<dbReference type="GO" id="GO:0019491">
    <property type="term" value="P:ectoine biosynthetic process"/>
    <property type="evidence" value="ECO:0007669"/>
    <property type="project" value="UniProtKB-UniPathway"/>
</dbReference>
<dbReference type="EMBL" id="LMWS01000017">
    <property type="protein sequence ID" value="KUN38010.1"/>
    <property type="molecule type" value="Genomic_DNA"/>
</dbReference>
<dbReference type="Proteomes" id="UP000053271">
    <property type="component" value="Unassembled WGS sequence"/>
</dbReference>
<dbReference type="UniPathway" id="UPA00067">
    <property type="reaction ID" value="UER00123"/>
</dbReference>
<evidence type="ECO:0000256" key="3">
    <source>
        <dbReference type="ARBA" id="ARBA00013192"/>
    </source>
</evidence>
<dbReference type="PANTHER" id="PTHR39289:SF1">
    <property type="entry name" value="L-ECTOINE SYNTHASE"/>
    <property type="match status" value="1"/>
</dbReference>
<reference evidence="8 9" key="1">
    <citation type="submission" date="2015-10" db="EMBL/GenBank/DDBJ databases">
        <title>Draft genome sequence of Streptomyces longwoodensis DSM 41677, type strain for the species Streptomyces longwoodensis.</title>
        <authorList>
            <person name="Ruckert C."/>
            <person name="Winkler A."/>
            <person name="Kalinowski J."/>
            <person name="Kampfer P."/>
            <person name="Glaeser S."/>
        </authorList>
    </citation>
    <scope>NUCLEOTIDE SEQUENCE [LARGE SCALE GENOMIC DNA]</scope>
    <source>
        <strain evidence="8 9">DSM 41677</strain>
    </source>
</reference>
<comment type="catalytic activity">
    <reaction evidence="7">
        <text>(2S)-4-acetamido-2-aminobutanoate = L-ectoine + H2O</text>
        <dbReference type="Rhea" id="RHEA:17281"/>
        <dbReference type="ChEBI" id="CHEBI:15377"/>
        <dbReference type="ChEBI" id="CHEBI:58515"/>
        <dbReference type="ChEBI" id="CHEBI:58929"/>
        <dbReference type="EC" id="4.2.1.108"/>
    </reaction>
</comment>
<dbReference type="RefSeq" id="WP_067233281.1">
    <property type="nucleotide sequence ID" value="NZ_JBEXMK010000015.1"/>
</dbReference>
<dbReference type="GeneID" id="91425734"/>
<gene>
    <name evidence="8" type="ORF">AQJ30_14110</name>
</gene>
<dbReference type="InterPro" id="IPR014710">
    <property type="entry name" value="RmlC-like_jellyroll"/>
</dbReference>
<evidence type="ECO:0000256" key="6">
    <source>
        <dbReference type="ARBA" id="ARBA00033271"/>
    </source>
</evidence>
<dbReference type="EC" id="4.2.1.108" evidence="3"/>
<accession>A0A101QXP5</accession>
<organism evidence="8 9">
    <name type="scientific">Streptomyces longwoodensis</name>
    <dbReference type="NCBI Taxonomy" id="68231"/>
    <lineage>
        <taxon>Bacteria</taxon>
        <taxon>Bacillati</taxon>
        <taxon>Actinomycetota</taxon>
        <taxon>Actinomycetes</taxon>
        <taxon>Kitasatosporales</taxon>
        <taxon>Streptomycetaceae</taxon>
        <taxon>Streptomyces</taxon>
    </lineage>
</organism>
<evidence type="ECO:0000256" key="4">
    <source>
        <dbReference type="ARBA" id="ARBA00019707"/>
    </source>
</evidence>
<dbReference type="NCBIfam" id="NF009806">
    <property type="entry name" value="PRK13290.1"/>
    <property type="match status" value="1"/>
</dbReference>
<evidence type="ECO:0000313" key="8">
    <source>
        <dbReference type="EMBL" id="KUN38010.1"/>
    </source>
</evidence>
<dbReference type="CDD" id="cd06978">
    <property type="entry name" value="cupin_EctC"/>
    <property type="match status" value="1"/>
</dbReference>
<name>A0A101QXP5_9ACTN</name>